<protein>
    <submittedName>
        <fullName evidence="1">Tetratricopeptide repeat protein</fullName>
    </submittedName>
</protein>
<name>A0ACC5R2U2_9HYPH</name>
<organism evidence="1 2">
    <name type="scientific">Taklimakanibacter albus</name>
    <dbReference type="NCBI Taxonomy" id="2800327"/>
    <lineage>
        <taxon>Bacteria</taxon>
        <taxon>Pseudomonadati</taxon>
        <taxon>Pseudomonadota</taxon>
        <taxon>Alphaproteobacteria</taxon>
        <taxon>Hyphomicrobiales</taxon>
        <taxon>Aestuariivirgaceae</taxon>
        <taxon>Taklimakanibacter</taxon>
    </lineage>
</organism>
<reference evidence="1" key="1">
    <citation type="submission" date="2021-01" db="EMBL/GenBank/DDBJ databases">
        <authorList>
            <person name="Sun Q."/>
        </authorList>
    </citation>
    <scope>NUCLEOTIDE SEQUENCE</scope>
    <source>
        <strain evidence="1">YIM B02566</strain>
    </source>
</reference>
<keyword evidence="2" id="KW-1185">Reference proteome</keyword>
<accession>A0ACC5R2U2</accession>
<sequence length="487" mass="54079">MTKIGRGFLSFCAALAVLLLANGSFAGETDRAQWIKLGDGQMEAGKYADAVFSFTTALAKGEDTAEFRAKRGWAQYMQGSYKVALFDYDEAIKKAPANAAYYNERGLIHHALADYGLAIADFRQSLKLNKTDAVVWANRAESYIRSGDREKAGRDLDQALSLDPNFTSARLQKAWLLINEKQPEKALLELSAIESTTTPDISFLEARAHARLALADWKGASADADSAITIDQQYDWPYLIRTQARRWLGDYEGSLADADRLLVRNRSNMWAMIERAMTLQFLGRTDAALAEMDRAIQEKIDPEQGWRMRAFLNFNAGKMKAALDDARQSATLKPKSPYAVARLGWAFVENGEAAQGEAECGKALTLAETLDAYSCRATARLLLKKFKAARKDAERARDLDKSVGIGPFLIGRVDLAQGNPDKALAQFDQAAKLNMYNQAGLLMYRGDAEKARGNMELARTHYQTARKFDFGRYSQALDERLASLPAQ</sequence>
<gene>
    <name evidence="1" type="ORF">JHL16_11360</name>
</gene>
<comment type="caution">
    <text evidence="1">The sequence shown here is derived from an EMBL/GenBank/DDBJ whole genome shotgun (WGS) entry which is preliminary data.</text>
</comment>
<evidence type="ECO:0000313" key="2">
    <source>
        <dbReference type="Proteomes" id="UP000616151"/>
    </source>
</evidence>
<evidence type="ECO:0000313" key="1">
    <source>
        <dbReference type="EMBL" id="MBK1866954.1"/>
    </source>
</evidence>
<dbReference type="Proteomes" id="UP000616151">
    <property type="component" value="Unassembled WGS sequence"/>
</dbReference>
<proteinExistence type="predicted"/>
<dbReference type="EMBL" id="JAENHL010000006">
    <property type="protein sequence ID" value="MBK1866954.1"/>
    <property type="molecule type" value="Genomic_DNA"/>
</dbReference>